<dbReference type="EMBL" id="JAPZBU010000009">
    <property type="protein sequence ID" value="KAJ5388261.1"/>
    <property type="molecule type" value="Genomic_DNA"/>
</dbReference>
<comment type="caution">
    <text evidence="2">The sequence shown here is derived from an EMBL/GenBank/DDBJ whole genome shotgun (WGS) entry which is preliminary data.</text>
</comment>
<evidence type="ECO:0000313" key="3">
    <source>
        <dbReference type="Proteomes" id="UP001147747"/>
    </source>
</evidence>
<keyword evidence="3" id="KW-1185">Reference proteome</keyword>
<protein>
    <submittedName>
        <fullName evidence="2">Uncharacterized protein</fullName>
    </submittedName>
</protein>
<dbReference type="Proteomes" id="UP001147747">
    <property type="component" value="Unassembled WGS sequence"/>
</dbReference>
<organism evidence="2 3">
    <name type="scientific">Penicillium cosmopolitanum</name>
    <dbReference type="NCBI Taxonomy" id="1131564"/>
    <lineage>
        <taxon>Eukaryota</taxon>
        <taxon>Fungi</taxon>
        <taxon>Dikarya</taxon>
        <taxon>Ascomycota</taxon>
        <taxon>Pezizomycotina</taxon>
        <taxon>Eurotiomycetes</taxon>
        <taxon>Eurotiomycetidae</taxon>
        <taxon>Eurotiales</taxon>
        <taxon>Aspergillaceae</taxon>
        <taxon>Penicillium</taxon>
    </lineage>
</organism>
<gene>
    <name evidence="2" type="ORF">N7509_010802</name>
</gene>
<accession>A0A9W9VS11</accession>
<evidence type="ECO:0000313" key="2">
    <source>
        <dbReference type="EMBL" id="KAJ5388261.1"/>
    </source>
</evidence>
<dbReference type="RefSeq" id="XP_056486059.1">
    <property type="nucleotide sequence ID" value="XM_056635439.1"/>
</dbReference>
<sequence length="299" mass="33330">MAFRQRQSRGPCYDDPEAGPGPSTARFYSRSDTAPHVSDAYNSTSTSPDDDARALYSDEELIVTADTYPTPNDDHQVPDIQPVEEELASHVAMFLPSGSSQDDLVPQTRNGKIPGQRREGFRWCNEFVTDGLYKPYSHAEGEPSVEMTTLPPTRRRAISLDTFDGSAATPQWPGNVPAVRVHQPPFPPPARIPTPQGSHHLAPRKPWLRLLNSPGGHPRLLLVVGADVLPMGQSGDCLVSSPQVSLYLRLRLRRRPRPRPRLPQLYNQFGVLEERLMAQGYLVDSDLDKVAMEWISHKV</sequence>
<dbReference type="GeneID" id="81374419"/>
<dbReference type="AlphaFoldDB" id="A0A9W9VS11"/>
<evidence type="ECO:0000256" key="1">
    <source>
        <dbReference type="SAM" id="MobiDB-lite"/>
    </source>
</evidence>
<feature type="region of interest" description="Disordered" evidence="1">
    <location>
        <begin position="1"/>
        <end position="52"/>
    </location>
</feature>
<dbReference type="OrthoDB" id="4157036at2759"/>
<proteinExistence type="predicted"/>
<reference evidence="2" key="1">
    <citation type="submission" date="2022-12" db="EMBL/GenBank/DDBJ databases">
        <authorList>
            <person name="Petersen C."/>
        </authorList>
    </citation>
    <scope>NUCLEOTIDE SEQUENCE</scope>
    <source>
        <strain evidence="2">IBT 29677</strain>
    </source>
</reference>
<name>A0A9W9VS11_9EURO</name>
<reference evidence="2" key="2">
    <citation type="journal article" date="2023" name="IMA Fungus">
        <title>Comparative genomic study of the Penicillium genus elucidates a diverse pangenome and 15 lateral gene transfer events.</title>
        <authorList>
            <person name="Petersen C."/>
            <person name="Sorensen T."/>
            <person name="Nielsen M.R."/>
            <person name="Sondergaard T.E."/>
            <person name="Sorensen J.L."/>
            <person name="Fitzpatrick D.A."/>
            <person name="Frisvad J.C."/>
            <person name="Nielsen K.L."/>
        </authorList>
    </citation>
    <scope>NUCLEOTIDE SEQUENCE</scope>
    <source>
        <strain evidence="2">IBT 29677</strain>
    </source>
</reference>